<dbReference type="STRING" id="908809.ABG79_02074"/>
<keyword evidence="2" id="KW-1185">Reference proteome</keyword>
<protein>
    <submittedName>
        <fullName evidence="1">Uncharacterized protein</fullName>
    </submittedName>
</protein>
<dbReference type="AlphaFoldDB" id="A0A0R3JRM1"/>
<name>A0A0R3JRM1_CALMK</name>
<dbReference type="OrthoDB" id="1957299at2"/>
<reference evidence="1 2" key="1">
    <citation type="submission" date="2015-09" db="EMBL/GenBank/DDBJ databases">
        <title>Draft genome sequence of a Caloramator mitchellensis, a moderate thermophile from the Great Artesian Basin of Australia.</title>
        <authorList>
            <person name="Patel B.K."/>
        </authorList>
    </citation>
    <scope>NUCLEOTIDE SEQUENCE [LARGE SCALE GENOMIC DNA]</scope>
    <source>
        <strain evidence="1 2">VF08</strain>
    </source>
</reference>
<organism evidence="1 2">
    <name type="scientific">Caloramator mitchellensis</name>
    <dbReference type="NCBI Taxonomy" id="908809"/>
    <lineage>
        <taxon>Bacteria</taxon>
        <taxon>Bacillati</taxon>
        <taxon>Bacillota</taxon>
        <taxon>Clostridia</taxon>
        <taxon>Eubacteriales</taxon>
        <taxon>Clostridiaceae</taxon>
        <taxon>Caloramator</taxon>
    </lineage>
</organism>
<proteinExistence type="predicted"/>
<sequence>MPHKKRHNNERDDNVKNIQIPDLDLQNFNLEDVLKNIDKEKLNNLLSLLNTAKKQSGREVEVLAALKEFLPERRRRIVDKLISVLSGEIYEN</sequence>
<evidence type="ECO:0000313" key="1">
    <source>
        <dbReference type="EMBL" id="KRQ86135.1"/>
    </source>
</evidence>
<dbReference type="RefSeq" id="WP_057979386.1">
    <property type="nucleotide sequence ID" value="NZ_LKHP01000015.1"/>
</dbReference>
<accession>A0A0R3JRM1</accession>
<dbReference type="Proteomes" id="UP000052015">
    <property type="component" value="Unassembled WGS sequence"/>
</dbReference>
<evidence type="ECO:0000313" key="2">
    <source>
        <dbReference type="Proteomes" id="UP000052015"/>
    </source>
</evidence>
<gene>
    <name evidence="1" type="ORF">ABG79_02074</name>
</gene>
<dbReference type="EMBL" id="LKHP01000015">
    <property type="protein sequence ID" value="KRQ86135.1"/>
    <property type="molecule type" value="Genomic_DNA"/>
</dbReference>
<comment type="caution">
    <text evidence="1">The sequence shown here is derived from an EMBL/GenBank/DDBJ whole genome shotgun (WGS) entry which is preliminary data.</text>
</comment>